<dbReference type="PANTHER" id="PTHR48228:SF4">
    <property type="entry name" value="BLR3030 PROTEIN"/>
    <property type="match status" value="1"/>
</dbReference>
<dbReference type="PANTHER" id="PTHR48228">
    <property type="entry name" value="SUCCINYL-COA--D-CITRAMALATE COA-TRANSFERASE"/>
    <property type="match status" value="1"/>
</dbReference>
<dbReference type="Gene3D" id="3.30.1540.10">
    <property type="entry name" value="formyl-coa transferase, domain 3"/>
    <property type="match status" value="1"/>
</dbReference>
<dbReference type="Gene3D" id="3.40.50.10540">
    <property type="entry name" value="Crotonobetainyl-coa:carnitine coa-transferase, domain 1"/>
    <property type="match status" value="2"/>
</dbReference>
<sequence length="470" mass="50352">MDAIDMNTSAVQALHAFWQLGSGDPDALGRVSFTGTDTQLPSVFQVGPLAAASIAAQALAAAEIWAMRSGRRQDIQVSMRKALAMFRSERYLTVDGQPPSEIRSPLTGYFQAGDGRWIQLHTNFPHHRAGVLKVLQCEDSYESVSAAIRRWKAADLDALLAQQGMCAALIRSPDEWQAHPQSAAIAGLPLFEIIRIGDAPVERVSRLEASRPLSGVRVLDLSRVIAAPVAGRTLAQHGADVLAISAAHLPNIAPLVIDTGRGKRSAQLDLRTAPGKDRLLELIQGADVFLQAYRPGALAELGFSPEDLCKRRPGLIQVSLSAYSHVGPWATRRGFDSLVQSATGIAYEEGASAGLAEPGKLPCQALDHATGYLAAFATMMALKRRAEEGGSWLVRVSLAQTGHWLQSQTRLAAQPAGTELSREEIGACLQVQDSPFGRVRAIGPVEQMSLTPPAFALPPVPLGTHEALWS</sequence>
<reference evidence="1" key="2">
    <citation type="submission" date="2020-09" db="EMBL/GenBank/DDBJ databases">
        <authorList>
            <person name="Sun Q."/>
            <person name="Zhou Y."/>
        </authorList>
    </citation>
    <scope>NUCLEOTIDE SEQUENCE</scope>
    <source>
        <strain evidence="1">CGMCC 1.10998</strain>
    </source>
</reference>
<dbReference type="AlphaFoldDB" id="A0A916XM02"/>
<dbReference type="EMBL" id="BMED01000003">
    <property type="protein sequence ID" value="GGC85624.1"/>
    <property type="molecule type" value="Genomic_DNA"/>
</dbReference>
<accession>A0A916XM02</accession>
<dbReference type="RefSeq" id="WP_371874552.1">
    <property type="nucleotide sequence ID" value="NZ_BMED01000003.1"/>
</dbReference>
<name>A0A916XM02_9BURK</name>
<keyword evidence="1" id="KW-0808">Transferase</keyword>
<dbReference type="InterPro" id="IPR023606">
    <property type="entry name" value="CoA-Trfase_III_dom_1_sf"/>
</dbReference>
<dbReference type="InterPro" id="IPR044855">
    <property type="entry name" value="CoA-Trfase_III_dom3_sf"/>
</dbReference>
<dbReference type="Proteomes" id="UP000637423">
    <property type="component" value="Unassembled WGS sequence"/>
</dbReference>
<evidence type="ECO:0000313" key="2">
    <source>
        <dbReference type="Proteomes" id="UP000637423"/>
    </source>
</evidence>
<protein>
    <submittedName>
        <fullName evidence="1">CoA transferase</fullName>
    </submittedName>
</protein>
<dbReference type="InterPro" id="IPR050509">
    <property type="entry name" value="CoA-transferase_III"/>
</dbReference>
<dbReference type="GO" id="GO:0016740">
    <property type="term" value="F:transferase activity"/>
    <property type="evidence" value="ECO:0007669"/>
    <property type="project" value="UniProtKB-KW"/>
</dbReference>
<dbReference type="InterPro" id="IPR003673">
    <property type="entry name" value="CoA-Trfase_fam_III"/>
</dbReference>
<keyword evidence="2" id="KW-1185">Reference proteome</keyword>
<reference evidence="1" key="1">
    <citation type="journal article" date="2014" name="Int. J. Syst. Evol. Microbiol.">
        <title>Complete genome sequence of Corynebacterium casei LMG S-19264T (=DSM 44701T), isolated from a smear-ripened cheese.</title>
        <authorList>
            <consortium name="US DOE Joint Genome Institute (JGI-PGF)"/>
            <person name="Walter F."/>
            <person name="Albersmeier A."/>
            <person name="Kalinowski J."/>
            <person name="Ruckert C."/>
        </authorList>
    </citation>
    <scope>NUCLEOTIDE SEQUENCE</scope>
    <source>
        <strain evidence="1">CGMCC 1.10998</strain>
    </source>
</reference>
<dbReference type="Pfam" id="PF02515">
    <property type="entry name" value="CoA_transf_3"/>
    <property type="match status" value="2"/>
</dbReference>
<comment type="caution">
    <text evidence="1">The sequence shown here is derived from an EMBL/GenBank/DDBJ whole genome shotgun (WGS) entry which is preliminary data.</text>
</comment>
<proteinExistence type="predicted"/>
<evidence type="ECO:0000313" key="1">
    <source>
        <dbReference type="EMBL" id="GGC85624.1"/>
    </source>
</evidence>
<organism evidence="1 2">
    <name type="scientific">Undibacterium terreum</name>
    <dbReference type="NCBI Taxonomy" id="1224302"/>
    <lineage>
        <taxon>Bacteria</taxon>
        <taxon>Pseudomonadati</taxon>
        <taxon>Pseudomonadota</taxon>
        <taxon>Betaproteobacteria</taxon>
        <taxon>Burkholderiales</taxon>
        <taxon>Oxalobacteraceae</taxon>
        <taxon>Undibacterium</taxon>
    </lineage>
</organism>
<dbReference type="SUPFAM" id="SSF89796">
    <property type="entry name" value="CoA-transferase family III (CaiB/BaiF)"/>
    <property type="match status" value="2"/>
</dbReference>
<gene>
    <name evidence="1" type="ORF">GCM10011396_36190</name>
</gene>